<protein>
    <submittedName>
        <fullName evidence="1">Uncharacterized protein</fullName>
    </submittedName>
</protein>
<reference evidence="1 2" key="1">
    <citation type="submission" date="2015-01" db="EMBL/GenBank/DDBJ databases">
        <title>The Genome Sequence of Rhinocladiella mackenzie CBS 650.93.</title>
        <authorList>
            <consortium name="The Broad Institute Genomics Platform"/>
            <person name="Cuomo C."/>
            <person name="de Hoog S."/>
            <person name="Gorbushina A."/>
            <person name="Stielow B."/>
            <person name="Teixiera M."/>
            <person name="Abouelleil A."/>
            <person name="Chapman S.B."/>
            <person name="Priest M."/>
            <person name="Young S.K."/>
            <person name="Wortman J."/>
            <person name="Nusbaum C."/>
            <person name="Birren B."/>
        </authorList>
    </citation>
    <scope>NUCLEOTIDE SEQUENCE [LARGE SCALE GENOMIC DNA]</scope>
    <source>
        <strain evidence="1 2">CBS 650.93</strain>
    </source>
</reference>
<accession>A0A0D2H9U7</accession>
<sequence>MLIPYVLSTLSIQSPQSGSGLPVPIEDIDQVRRDMRGSGYGLVKDALSKEQVEILGGPTAPTNELGL</sequence>
<organism evidence="1 2">
    <name type="scientific">Rhinocladiella mackenziei CBS 650.93</name>
    <dbReference type="NCBI Taxonomy" id="1442369"/>
    <lineage>
        <taxon>Eukaryota</taxon>
        <taxon>Fungi</taxon>
        <taxon>Dikarya</taxon>
        <taxon>Ascomycota</taxon>
        <taxon>Pezizomycotina</taxon>
        <taxon>Eurotiomycetes</taxon>
        <taxon>Chaetothyriomycetidae</taxon>
        <taxon>Chaetothyriales</taxon>
        <taxon>Herpotrichiellaceae</taxon>
        <taxon>Rhinocladiella</taxon>
    </lineage>
</organism>
<dbReference type="RefSeq" id="XP_013274404.1">
    <property type="nucleotide sequence ID" value="XM_013418950.1"/>
</dbReference>
<keyword evidence="2" id="KW-1185">Reference proteome</keyword>
<evidence type="ECO:0000313" key="2">
    <source>
        <dbReference type="Proteomes" id="UP000053617"/>
    </source>
</evidence>
<dbReference type="OrthoDB" id="445007at2759"/>
<dbReference type="VEuPathDB" id="FungiDB:Z518_01921"/>
<evidence type="ECO:0000313" key="1">
    <source>
        <dbReference type="EMBL" id="KIX07268.1"/>
    </source>
</evidence>
<name>A0A0D2H9U7_9EURO</name>
<dbReference type="Proteomes" id="UP000053617">
    <property type="component" value="Unassembled WGS sequence"/>
</dbReference>
<dbReference type="EMBL" id="KN847476">
    <property type="protein sequence ID" value="KIX07268.1"/>
    <property type="molecule type" value="Genomic_DNA"/>
</dbReference>
<dbReference type="HOGENOM" id="CLU_2813785_0_0_1"/>
<dbReference type="GeneID" id="25289992"/>
<dbReference type="AlphaFoldDB" id="A0A0D2H9U7"/>
<gene>
    <name evidence="1" type="ORF">Z518_01921</name>
</gene>
<proteinExistence type="predicted"/>